<reference evidence="2" key="1">
    <citation type="submission" date="2018-02" db="EMBL/GenBank/DDBJ databases">
        <title>Rhizophora mucronata_Transcriptome.</title>
        <authorList>
            <person name="Meera S.P."/>
            <person name="Sreeshan A."/>
            <person name="Augustine A."/>
        </authorList>
    </citation>
    <scope>NUCLEOTIDE SEQUENCE</scope>
    <source>
        <tissue evidence="2">Leaf</tissue>
    </source>
</reference>
<keyword evidence="1" id="KW-0732">Signal</keyword>
<feature type="signal peptide" evidence="1">
    <location>
        <begin position="1"/>
        <end position="21"/>
    </location>
</feature>
<protein>
    <submittedName>
        <fullName evidence="2">Uncharacterized protein</fullName>
    </submittedName>
</protein>
<dbReference type="EMBL" id="GGEC01050431">
    <property type="protein sequence ID" value="MBX30915.1"/>
    <property type="molecule type" value="Transcribed_RNA"/>
</dbReference>
<proteinExistence type="predicted"/>
<accession>A0A2P2ML10</accession>
<feature type="chain" id="PRO_5015172897" evidence="1">
    <location>
        <begin position="22"/>
        <end position="52"/>
    </location>
</feature>
<evidence type="ECO:0000313" key="2">
    <source>
        <dbReference type="EMBL" id="MBX30915.1"/>
    </source>
</evidence>
<organism evidence="2">
    <name type="scientific">Rhizophora mucronata</name>
    <name type="common">Asiatic mangrove</name>
    <dbReference type="NCBI Taxonomy" id="61149"/>
    <lineage>
        <taxon>Eukaryota</taxon>
        <taxon>Viridiplantae</taxon>
        <taxon>Streptophyta</taxon>
        <taxon>Embryophyta</taxon>
        <taxon>Tracheophyta</taxon>
        <taxon>Spermatophyta</taxon>
        <taxon>Magnoliopsida</taxon>
        <taxon>eudicotyledons</taxon>
        <taxon>Gunneridae</taxon>
        <taxon>Pentapetalae</taxon>
        <taxon>rosids</taxon>
        <taxon>fabids</taxon>
        <taxon>Malpighiales</taxon>
        <taxon>Rhizophoraceae</taxon>
        <taxon>Rhizophora</taxon>
    </lineage>
</organism>
<name>A0A2P2ML10_RHIMU</name>
<sequence>MTMPLGLIFFHLCGFYGLVTIISQSQRCRCTWWHAYHAAANSGMLGEINAVV</sequence>
<dbReference type="AlphaFoldDB" id="A0A2P2ML10"/>
<evidence type="ECO:0000256" key="1">
    <source>
        <dbReference type="SAM" id="SignalP"/>
    </source>
</evidence>